<dbReference type="InterPro" id="IPR021377">
    <property type="entry name" value="DUF3006"/>
</dbReference>
<dbReference type="EMBL" id="CP003931">
    <property type="protein sequence ID" value="AGB39981.1"/>
    <property type="molecule type" value="Genomic_DNA"/>
</dbReference>
<name>L0K4N5_9EURY</name>
<reference evidence="2 3" key="1">
    <citation type="submission" date="2012-11" db="EMBL/GenBank/DDBJ databases">
        <title>FINISHED of Natronococcus occultus SP4, DSM 3396.</title>
        <authorList>
            <consortium name="DOE Joint Genome Institute"/>
            <person name="Eisen J."/>
            <person name="Huntemann M."/>
            <person name="Wei C.-L."/>
            <person name="Han J."/>
            <person name="Detter J.C."/>
            <person name="Han C."/>
            <person name="Tapia R."/>
            <person name="Chen A."/>
            <person name="Kyrpides N."/>
            <person name="Mavromatis K."/>
            <person name="Markowitz V."/>
            <person name="Szeto E."/>
            <person name="Ivanova N."/>
            <person name="Mikhailova N."/>
            <person name="Ovchinnikova G."/>
            <person name="Pagani I."/>
            <person name="Pati A."/>
            <person name="Goodwin L."/>
            <person name="Nordberg H.P."/>
            <person name="Cantor M.N."/>
            <person name="Hua S.X."/>
            <person name="Woyke T."/>
            <person name="Eisen J."/>
            <person name="Klenk H.-P."/>
            <person name="Klenk H.-P."/>
        </authorList>
    </citation>
    <scope>NUCLEOTIDE SEQUENCE [LARGE SCALE GENOMIC DNA]</scope>
    <source>
        <strain evidence="2 3">SP4</strain>
        <plasmid evidence="3">Plasmid 2</plasmid>
    </source>
</reference>
<dbReference type="AlphaFoldDB" id="L0K4N5"/>
<dbReference type="GeneID" id="14406016"/>
<evidence type="ECO:0000256" key="1">
    <source>
        <dbReference type="SAM" id="MobiDB-lite"/>
    </source>
</evidence>
<dbReference type="Pfam" id="PF11213">
    <property type="entry name" value="DUF3006"/>
    <property type="match status" value="1"/>
</dbReference>
<evidence type="ECO:0008006" key="4">
    <source>
        <dbReference type="Google" id="ProtNLM"/>
    </source>
</evidence>
<gene>
    <name evidence="2" type="ORF">Natoc_4290</name>
</gene>
<geneLocation type="plasmid" evidence="2">
    <name>2</name>
</geneLocation>
<feature type="compositionally biased region" description="Basic and acidic residues" evidence="1">
    <location>
        <begin position="63"/>
        <end position="78"/>
    </location>
</feature>
<evidence type="ECO:0000313" key="3">
    <source>
        <dbReference type="Proteomes" id="UP000010878"/>
    </source>
</evidence>
<dbReference type="KEGG" id="nou:Natoc_4290"/>
<organism evidence="2 3">
    <name type="scientific">Natronococcus occultus SP4</name>
    <dbReference type="NCBI Taxonomy" id="694430"/>
    <lineage>
        <taxon>Archaea</taxon>
        <taxon>Methanobacteriati</taxon>
        <taxon>Methanobacteriota</taxon>
        <taxon>Stenosarchaea group</taxon>
        <taxon>Halobacteria</taxon>
        <taxon>Halobacteriales</taxon>
        <taxon>Natrialbaceae</taxon>
        <taxon>Natronococcus</taxon>
    </lineage>
</organism>
<feature type="region of interest" description="Disordered" evidence="1">
    <location>
        <begin position="57"/>
        <end position="78"/>
    </location>
</feature>
<protein>
    <recommendedName>
        <fullName evidence="4">DUF3006 domain-containing protein</fullName>
    </recommendedName>
</protein>
<sequence length="92" mass="10388">MTADGPVTCVVDRIVDGTTAVVLLEEDGDVVDQLDVDVETLPEACRHEGALFDATISDGGIVDPEHRPERERERRDRLQERFDRLSKRLDEK</sequence>
<dbReference type="HOGENOM" id="CLU_170810_0_0_2"/>
<proteinExistence type="predicted"/>
<keyword evidence="3" id="KW-1185">Reference proteome</keyword>
<evidence type="ECO:0000313" key="2">
    <source>
        <dbReference type="EMBL" id="AGB39981.1"/>
    </source>
</evidence>
<accession>L0K4N5</accession>
<dbReference type="RefSeq" id="WP_015323412.1">
    <property type="nucleotide sequence ID" value="NC_019976.1"/>
</dbReference>
<keyword evidence="2" id="KW-0614">Plasmid</keyword>
<dbReference type="Proteomes" id="UP000010878">
    <property type="component" value="Plasmid 2"/>
</dbReference>